<comment type="caution">
    <text evidence="1">The sequence shown here is derived from an EMBL/GenBank/DDBJ whole genome shotgun (WGS) entry which is preliminary data.</text>
</comment>
<gene>
    <name evidence="1" type="ORF">PCANC_28078</name>
</gene>
<dbReference type="AlphaFoldDB" id="A0A2N5TH88"/>
<accession>A0A2N5TH88</accession>
<dbReference type="Proteomes" id="UP000235388">
    <property type="component" value="Unassembled WGS sequence"/>
</dbReference>
<evidence type="ECO:0000313" key="1">
    <source>
        <dbReference type="EMBL" id="PLW24875.1"/>
    </source>
</evidence>
<sequence length="58" mass="6392">MTQSGRTSARMSTKGAIHSDIAFVPGRTDPGFLPAPAERAHRSVLGRAQKRHMSQEFR</sequence>
<proteinExistence type="predicted"/>
<feature type="non-terminal residue" evidence="1">
    <location>
        <position position="58"/>
    </location>
</feature>
<organism evidence="1 2">
    <name type="scientific">Puccinia coronata f. sp. avenae</name>
    <dbReference type="NCBI Taxonomy" id="200324"/>
    <lineage>
        <taxon>Eukaryota</taxon>
        <taxon>Fungi</taxon>
        <taxon>Dikarya</taxon>
        <taxon>Basidiomycota</taxon>
        <taxon>Pucciniomycotina</taxon>
        <taxon>Pucciniomycetes</taxon>
        <taxon>Pucciniales</taxon>
        <taxon>Pucciniaceae</taxon>
        <taxon>Puccinia</taxon>
    </lineage>
</organism>
<name>A0A2N5TH88_9BASI</name>
<keyword evidence="2" id="KW-1185">Reference proteome</keyword>
<dbReference type="EMBL" id="PGCJ01000671">
    <property type="protein sequence ID" value="PLW24875.1"/>
    <property type="molecule type" value="Genomic_DNA"/>
</dbReference>
<protein>
    <submittedName>
        <fullName evidence="1">Uncharacterized protein</fullName>
    </submittedName>
</protein>
<reference evidence="1 2" key="1">
    <citation type="submission" date="2017-11" db="EMBL/GenBank/DDBJ databases">
        <title>De novo assembly and phasing of dikaryotic genomes from two isolates of Puccinia coronata f. sp. avenae, the causal agent of oat crown rust.</title>
        <authorList>
            <person name="Miller M.E."/>
            <person name="Zhang Y."/>
            <person name="Omidvar V."/>
            <person name="Sperschneider J."/>
            <person name="Schwessinger B."/>
            <person name="Raley C."/>
            <person name="Palmer J.M."/>
            <person name="Garnica D."/>
            <person name="Upadhyaya N."/>
            <person name="Rathjen J."/>
            <person name="Taylor J.M."/>
            <person name="Park R.F."/>
            <person name="Dodds P.N."/>
            <person name="Hirsch C.D."/>
            <person name="Kianian S.F."/>
            <person name="Figueroa M."/>
        </authorList>
    </citation>
    <scope>NUCLEOTIDE SEQUENCE [LARGE SCALE GENOMIC DNA]</scope>
    <source>
        <strain evidence="1">12NC29</strain>
    </source>
</reference>
<evidence type="ECO:0000313" key="2">
    <source>
        <dbReference type="Proteomes" id="UP000235388"/>
    </source>
</evidence>